<feature type="compositionally biased region" description="Basic and acidic residues" evidence="1">
    <location>
        <begin position="90"/>
        <end position="119"/>
    </location>
</feature>
<organism evidence="3 4">
    <name type="scientific">Petrolisthes cinctipes</name>
    <name type="common">Flat porcelain crab</name>
    <dbReference type="NCBI Taxonomy" id="88211"/>
    <lineage>
        <taxon>Eukaryota</taxon>
        <taxon>Metazoa</taxon>
        <taxon>Ecdysozoa</taxon>
        <taxon>Arthropoda</taxon>
        <taxon>Crustacea</taxon>
        <taxon>Multicrustacea</taxon>
        <taxon>Malacostraca</taxon>
        <taxon>Eumalacostraca</taxon>
        <taxon>Eucarida</taxon>
        <taxon>Decapoda</taxon>
        <taxon>Pleocyemata</taxon>
        <taxon>Anomura</taxon>
        <taxon>Galatheoidea</taxon>
        <taxon>Porcellanidae</taxon>
        <taxon>Petrolisthes</taxon>
    </lineage>
</organism>
<feature type="compositionally biased region" description="Polar residues" evidence="1">
    <location>
        <begin position="482"/>
        <end position="500"/>
    </location>
</feature>
<feature type="compositionally biased region" description="Basic and acidic residues" evidence="1">
    <location>
        <begin position="434"/>
        <end position="466"/>
    </location>
</feature>
<sequence>MDLGDVEMLSASLVREYLARKKLAQTLTLLDKEQSVFSSCVRNRLQLVRELQIGRLVKRNKQLGSQLNTMLEVIVCFLLRHARKRKGKSGKVEEKNKSDGSVVRKEGRSERNEGSEGIMESREISFRAGIINREEQRDDEVQEHARDRIIGETGEESIEHISPNVHEITKDSGGDETHIVTEKVPETLGEKYISKVISNKIMCDIKNKEKRQNVKKFNREERQGKLVNAEESSEGVGDVCGINVENMTQMKCEINLDTGKFIEDTKISKNCNHKIYATSLGPRTDSNDRNNSFVCELQTDEITLSSASENDYPPRYSSTDLQEWESTSHSLQALTLESTCTLADSGNIRKNSSYSDTDESQTESDCSISSVVDLLKDGPDLSDSKCGITAEVFRKRNVTSVAIDTYPPLNEADDKTQRDSTRKKEAWGEDDDKSELQDTGKQNLEKTTKNILEEVQEKWARVRSEETMDSDVSEENKKEAETSTSEASLNNVKASNTSFSKRAVTPLFLPWMDGGRSNR</sequence>
<feature type="domain" description="MINDY4 N-terminal dimerisation" evidence="2">
    <location>
        <begin position="6"/>
        <end position="79"/>
    </location>
</feature>
<protein>
    <recommendedName>
        <fullName evidence="2">MINDY4 N-terminal dimerisation domain-containing protein</fullName>
    </recommendedName>
</protein>
<reference evidence="3" key="1">
    <citation type="submission" date="2023-10" db="EMBL/GenBank/DDBJ databases">
        <title>Genome assemblies of two species of porcelain crab, Petrolisthes cinctipes and Petrolisthes manimaculis (Anomura: Porcellanidae).</title>
        <authorList>
            <person name="Angst P."/>
        </authorList>
    </citation>
    <scope>NUCLEOTIDE SEQUENCE</scope>
    <source>
        <strain evidence="3">PB745_01</strain>
        <tissue evidence="3">Gill</tissue>
    </source>
</reference>
<gene>
    <name evidence="3" type="ORF">Pcinc_038137</name>
</gene>
<dbReference type="Pfam" id="PF26038">
    <property type="entry name" value="Dimer_MINDY4_N"/>
    <property type="match status" value="1"/>
</dbReference>
<dbReference type="InterPro" id="IPR059022">
    <property type="entry name" value="MINDY4_N"/>
</dbReference>
<dbReference type="Proteomes" id="UP001286313">
    <property type="component" value="Unassembled WGS sequence"/>
</dbReference>
<evidence type="ECO:0000313" key="3">
    <source>
        <dbReference type="EMBL" id="KAK3855463.1"/>
    </source>
</evidence>
<name>A0AAE1EKP2_PETCI</name>
<feature type="region of interest" description="Disordered" evidence="1">
    <location>
        <begin position="407"/>
        <end position="519"/>
    </location>
</feature>
<feature type="region of interest" description="Disordered" evidence="1">
    <location>
        <begin position="87"/>
        <end position="119"/>
    </location>
</feature>
<proteinExistence type="predicted"/>
<evidence type="ECO:0000259" key="2">
    <source>
        <dbReference type="Pfam" id="PF26038"/>
    </source>
</evidence>
<feature type="compositionally biased region" description="Basic and acidic residues" evidence="1">
    <location>
        <begin position="412"/>
        <end position="427"/>
    </location>
</feature>
<keyword evidence="4" id="KW-1185">Reference proteome</keyword>
<evidence type="ECO:0000256" key="1">
    <source>
        <dbReference type="SAM" id="MobiDB-lite"/>
    </source>
</evidence>
<dbReference type="AlphaFoldDB" id="A0AAE1EKP2"/>
<dbReference type="EMBL" id="JAWQEG010006205">
    <property type="protein sequence ID" value="KAK3855463.1"/>
    <property type="molecule type" value="Genomic_DNA"/>
</dbReference>
<comment type="caution">
    <text evidence="3">The sequence shown here is derived from an EMBL/GenBank/DDBJ whole genome shotgun (WGS) entry which is preliminary data.</text>
</comment>
<evidence type="ECO:0000313" key="4">
    <source>
        <dbReference type="Proteomes" id="UP001286313"/>
    </source>
</evidence>
<accession>A0AAE1EKP2</accession>